<keyword evidence="2" id="KW-1185">Reference proteome</keyword>
<reference evidence="1 2" key="1">
    <citation type="journal article" date="2024" name="J Genomics">
        <title>Draft genome sequencing and assembly of Favolaschia claudopus CIRM-BRFM 2984 isolated from oak limbs.</title>
        <authorList>
            <person name="Navarro D."/>
            <person name="Drula E."/>
            <person name="Chaduli D."/>
            <person name="Cazenave R."/>
            <person name="Ahrendt S."/>
            <person name="Wang J."/>
            <person name="Lipzen A."/>
            <person name="Daum C."/>
            <person name="Barry K."/>
            <person name="Grigoriev I.V."/>
            <person name="Favel A."/>
            <person name="Rosso M.N."/>
            <person name="Martin F."/>
        </authorList>
    </citation>
    <scope>NUCLEOTIDE SEQUENCE [LARGE SCALE GENOMIC DNA]</scope>
    <source>
        <strain evidence="1 2">CIRM-BRFM 2984</strain>
    </source>
</reference>
<dbReference type="AlphaFoldDB" id="A0AAW0ADP6"/>
<dbReference type="Proteomes" id="UP001362999">
    <property type="component" value="Unassembled WGS sequence"/>
</dbReference>
<gene>
    <name evidence="1" type="ORF">R3P38DRAFT_3281651</name>
</gene>
<protein>
    <recommendedName>
        <fullName evidence="3">F-box domain-containing protein</fullName>
    </recommendedName>
</protein>
<evidence type="ECO:0000313" key="2">
    <source>
        <dbReference type="Proteomes" id="UP001362999"/>
    </source>
</evidence>
<evidence type="ECO:0008006" key="3">
    <source>
        <dbReference type="Google" id="ProtNLM"/>
    </source>
</evidence>
<accession>A0AAW0ADP6</accession>
<proteinExistence type="predicted"/>
<comment type="caution">
    <text evidence="1">The sequence shown here is derived from an EMBL/GenBank/DDBJ whole genome shotgun (WGS) entry which is preliminary data.</text>
</comment>
<evidence type="ECO:0000313" key="1">
    <source>
        <dbReference type="EMBL" id="KAK7007401.1"/>
    </source>
</evidence>
<organism evidence="1 2">
    <name type="scientific">Favolaschia claudopus</name>
    <dbReference type="NCBI Taxonomy" id="2862362"/>
    <lineage>
        <taxon>Eukaryota</taxon>
        <taxon>Fungi</taxon>
        <taxon>Dikarya</taxon>
        <taxon>Basidiomycota</taxon>
        <taxon>Agaricomycotina</taxon>
        <taxon>Agaricomycetes</taxon>
        <taxon>Agaricomycetidae</taxon>
        <taxon>Agaricales</taxon>
        <taxon>Marasmiineae</taxon>
        <taxon>Mycenaceae</taxon>
        <taxon>Favolaschia</taxon>
    </lineage>
</organism>
<sequence>MRSVGDAELSEQPALQRRLGLAFSVQRSSWNAPLQPFALQRSTFRYRTHRLPECDQENRCTLSPSGRLKLLRRGGISRTSRAGVLSYRAFASRIEECFLLFEGCHQKFGAKYSSGHCPPPQDAGLRDDFKIRDSPWNLTRVCRRWRDVAISKASLWSLVVIRYRNE</sequence>
<dbReference type="EMBL" id="JAWWNJ010000071">
    <property type="protein sequence ID" value="KAK7007401.1"/>
    <property type="molecule type" value="Genomic_DNA"/>
</dbReference>
<name>A0AAW0ADP6_9AGAR</name>